<organism evidence="2">
    <name type="scientific">Iconisemion striatum</name>
    <dbReference type="NCBI Taxonomy" id="60296"/>
    <lineage>
        <taxon>Eukaryota</taxon>
        <taxon>Metazoa</taxon>
        <taxon>Chordata</taxon>
        <taxon>Craniata</taxon>
        <taxon>Vertebrata</taxon>
        <taxon>Euteleostomi</taxon>
        <taxon>Actinopterygii</taxon>
        <taxon>Neopterygii</taxon>
        <taxon>Teleostei</taxon>
        <taxon>Neoteleostei</taxon>
        <taxon>Acanthomorphata</taxon>
        <taxon>Ovalentaria</taxon>
        <taxon>Atherinomorphae</taxon>
        <taxon>Cyprinodontiformes</taxon>
        <taxon>Nothobranchiidae</taxon>
        <taxon>Iconisemion</taxon>
    </lineage>
</organism>
<proteinExistence type="predicted"/>
<reference evidence="2" key="1">
    <citation type="submission" date="2016-05" db="EMBL/GenBank/DDBJ databases">
        <authorList>
            <person name="Lavstsen T."/>
            <person name="Jespersen J.S."/>
        </authorList>
    </citation>
    <scope>NUCLEOTIDE SEQUENCE</scope>
    <source>
        <tissue evidence="2">Brain</tissue>
    </source>
</reference>
<reference evidence="2" key="2">
    <citation type="submission" date="2016-06" db="EMBL/GenBank/DDBJ databases">
        <title>The genome of a short-lived fish provides insights into sex chromosome evolution and the genetic control of aging.</title>
        <authorList>
            <person name="Reichwald K."/>
            <person name="Felder M."/>
            <person name="Petzold A."/>
            <person name="Koch P."/>
            <person name="Groth M."/>
            <person name="Platzer M."/>
        </authorList>
    </citation>
    <scope>NUCLEOTIDE SEQUENCE</scope>
    <source>
        <tissue evidence="2">Brain</tissue>
    </source>
</reference>
<sequence length="77" mass="8869">PKLRWIGFFVFFLKRTISTRIHFWDLLIRFHCYFLIAFSCLSCIFFSGLLTCSIQPFASSCTAPCHPGSIEFGTLLP</sequence>
<feature type="non-terminal residue" evidence="2">
    <location>
        <position position="77"/>
    </location>
</feature>
<evidence type="ECO:0000313" key="2">
    <source>
        <dbReference type="EMBL" id="SBP23198.1"/>
    </source>
</evidence>
<protein>
    <submittedName>
        <fullName evidence="2">Uncharacterized protein</fullName>
    </submittedName>
</protein>
<dbReference type="AlphaFoldDB" id="A0A1A7XYU2"/>
<keyword evidence="1" id="KW-0472">Membrane</keyword>
<dbReference type="EMBL" id="HADX01000966">
    <property type="protein sequence ID" value="SBP23198.1"/>
    <property type="molecule type" value="Transcribed_RNA"/>
</dbReference>
<keyword evidence="1" id="KW-0812">Transmembrane</keyword>
<evidence type="ECO:0000256" key="1">
    <source>
        <dbReference type="SAM" id="Phobius"/>
    </source>
</evidence>
<accession>A0A1A7XYU2</accession>
<name>A0A1A7XYU2_9TELE</name>
<gene>
    <name evidence="2" type="primary">AL807798.3</name>
</gene>
<keyword evidence="1" id="KW-1133">Transmembrane helix</keyword>
<feature type="non-terminal residue" evidence="2">
    <location>
        <position position="1"/>
    </location>
</feature>
<feature type="transmembrane region" description="Helical" evidence="1">
    <location>
        <begin position="28"/>
        <end position="50"/>
    </location>
</feature>